<evidence type="ECO:0000259" key="20">
    <source>
        <dbReference type="PROSITE" id="PS50885"/>
    </source>
</evidence>
<keyword evidence="6" id="KW-0808">Transferase</keyword>
<dbReference type="PRINTS" id="PR00344">
    <property type="entry name" value="BCTRLSENSOR"/>
</dbReference>
<dbReference type="SUPFAM" id="SSF52172">
    <property type="entry name" value="CheY-like"/>
    <property type="match status" value="1"/>
</dbReference>
<feature type="compositionally biased region" description="Acidic residues" evidence="16">
    <location>
        <begin position="814"/>
        <end position="825"/>
    </location>
</feature>
<evidence type="ECO:0000256" key="14">
    <source>
        <dbReference type="PROSITE-ProRule" id="PRU00169"/>
    </source>
</evidence>
<evidence type="ECO:0000256" key="12">
    <source>
        <dbReference type="ARBA" id="ARBA00023306"/>
    </source>
</evidence>
<evidence type="ECO:0000256" key="3">
    <source>
        <dbReference type="ARBA" id="ARBA00006402"/>
    </source>
</evidence>
<comment type="similarity">
    <text evidence="3">In the N-terminal section; belongs to the phytochrome family.</text>
</comment>
<dbReference type="SMART" id="SM00448">
    <property type="entry name" value="REC"/>
    <property type="match status" value="1"/>
</dbReference>
<dbReference type="InterPro" id="IPR036890">
    <property type="entry name" value="HATPase_C_sf"/>
</dbReference>
<dbReference type="PROSITE" id="PS50885">
    <property type="entry name" value="HAMP"/>
    <property type="match status" value="1"/>
</dbReference>
<dbReference type="Pfam" id="PF13433">
    <property type="entry name" value="Peripla_BP_5"/>
    <property type="match status" value="1"/>
</dbReference>
<gene>
    <name evidence="21" type="primary">urtA</name>
    <name evidence="21" type="ORF">HCG48_13505</name>
</gene>
<dbReference type="CDD" id="cd06355">
    <property type="entry name" value="PBP1_FmdD-like"/>
    <property type="match status" value="1"/>
</dbReference>
<feature type="region of interest" description="Disordered" evidence="16">
    <location>
        <begin position="813"/>
        <end position="838"/>
    </location>
</feature>
<evidence type="ECO:0000256" key="5">
    <source>
        <dbReference type="ARBA" id="ARBA00022553"/>
    </source>
</evidence>
<evidence type="ECO:0000256" key="4">
    <source>
        <dbReference type="ARBA" id="ARBA00012438"/>
    </source>
</evidence>
<keyword evidence="11 17" id="KW-0472">Membrane</keyword>
<evidence type="ECO:0000256" key="17">
    <source>
        <dbReference type="SAM" id="Phobius"/>
    </source>
</evidence>
<dbReference type="GO" id="GO:0005524">
    <property type="term" value="F:ATP binding"/>
    <property type="evidence" value="ECO:0007669"/>
    <property type="project" value="UniProtKB-KW"/>
</dbReference>
<dbReference type="Pfam" id="PF02518">
    <property type="entry name" value="HATPase_c"/>
    <property type="match status" value="1"/>
</dbReference>
<feature type="domain" description="HAMP" evidence="20">
    <location>
        <begin position="493"/>
        <end position="545"/>
    </location>
</feature>
<keyword evidence="7" id="KW-0547">Nucleotide-binding</keyword>
<evidence type="ECO:0000256" key="15">
    <source>
        <dbReference type="SAM" id="Coils"/>
    </source>
</evidence>
<reference evidence="21 22" key="1">
    <citation type="submission" date="2020-04" db="EMBL/GenBank/DDBJ databases">
        <authorList>
            <person name="Basu S."/>
            <person name="Maruthanayagam V."/>
            <person name="Chakraborty S."/>
            <person name="Pramanik A."/>
            <person name="Mukherjee J."/>
            <person name="Brink B."/>
        </authorList>
    </citation>
    <scope>NUCLEOTIDE SEQUENCE [LARGE SCALE GENOMIC DNA]</scope>
    <source>
        <strain evidence="21 22">AP17</strain>
    </source>
</reference>
<keyword evidence="17" id="KW-0812">Transmembrane</keyword>
<keyword evidence="5 14" id="KW-0597">Phosphoprotein</keyword>
<dbReference type="SMART" id="SM00304">
    <property type="entry name" value="HAMP"/>
    <property type="match status" value="1"/>
</dbReference>
<evidence type="ECO:0000313" key="22">
    <source>
        <dbReference type="Proteomes" id="UP000500857"/>
    </source>
</evidence>
<dbReference type="Gene3D" id="3.30.565.10">
    <property type="entry name" value="Histidine kinase-like ATPase, C-terminal domain"/>
    <property type="match status" value="1"/>
</dbReference>
<dbReference type="InterPro" id="IPR003594">
    <property type="entry name" value="HATPase_dom"/>
</dbReference>
<evidence type="ECO:0000256" key="7">
    <source>
        <dbReference type="ARBA" id="ARBA00022741"/>
    </source>
</evidence>
<dbReference type="InterPro" id="IPR001789">
    <property type="entry name" value="Sig_transdc_resp-reg_receiver"/>
</dbReference>
<evidence type="ECO:0000256" key="8">
    <source>
        <dbReference type="ARBA" id="ARBA00022777"/>
    </source>
</evidence>
<sequence length="983" mass="107102">MTQGPTAFDKPTSQTPIPSPSNLQGDHAAIRIGVLHSLTGTMSISERSLVDALLLAVEEINASGGVLGCSLEVAVEDGASDLKTFAQKAKKLLEVDRCAAIFGCWTSASRKAVLPILEKYDGLLFYPLQYEGLECAPQIVYTGATPNQQIIPAVDYLLERGLRRIYLLGSDYIFPRTAHQIVKAQLAAHGAELVGEEYLPLGSQEVETAIAHIQTVQPDAIFNTLNGDSNVAFFRKLREAGFTPDRLPVMSASIAEDEIRAIGAEPLVGHLVVWNYFQTLDSPENRQFVRAYREKYGSDRVTDNPIEASYMGLYLWKRAVEKARSTEVGQVRAALKNLEIMAPEGAVKLDGKTQHTWKTVRIGRVRADGAIDQIWQSDAPVRPDPFLQNYPWAAGLSRSGFKGEIQIAAIGLLVALLGLTWTAVGGSWLASNRIESEMSALLGRLDSLAVGDNEGMRLLAQEAIAAASRNQLLLFVAFVASLILMPVAIAFVFNLSRSLRQVTETAKLLASGDLTARSPVRSASEIGVLSSTLNTMAQQVACLLTSLEVRNRQLEDRSRALQMAAEAAQAANRAKSTFLANMSHELRTPLNAIIGYSEMLQEDARDFGYEEMTPDLQKIRTAGKQLLALISDVLDISKIEAGKMDLCLETFELRDLIEEITSTIEPLAQQNNNRLILKMPEELGTMHADYIKVRQSLLNLLSNACKFTDNGEISLEIRREGGETGEGDDRPRIVFKVGDTGIGISPEQQAKLFQAFRQADASTTRKYGGTGLGLAIGQRFCEMMGGHIRVESEVGRGSTFTVVLPAQVRLEGMAADDDAEDESEGVGDSRSGRTLRSPSAVLPPKAMVLAIDDDPASRDLISRALTKEGFRVRASASGRLGLELAKELRPDAITLDVMMPSMDGWAVLSALKADPQLAHIPVIMVTFVEDKNQGMALGAAEYLNKPVDYKRFAALLSRYQSPDGRRSKGDRPVSPSADLSRSQ</sequence>
<evidence type="ECO:0000313" key="21">
    <source>
        <dbReference type="EMBL" id="QIZ71471.1"/>
    </source>
</evidence>
<dbReference type="EMBL" id="CP051167">
    <property type="protein sequence ID" value="QIZ71471.1"/>
    <property type="molecule type" value="Genomic_DNA"/>
</dbReference>
<dbReference type="InterPro" id="IPR017777">
    <property type="entry name" value="ABC_urea-bd_UrtA"/>
</dbReference>
<dbReference type="SUPFAM" id="SSF53822">
    <property type="entry name" value="Periplasmic binding protein-like I"/>
    <property type="match status" value="1"/>
</dbReference>
<keyword evidence="10" id="KW-0902">Two-component regulatory system</keyword>
<dbReference type="CDD" id="cd16922">
    <property type="entry name" value="HATPase_EvgS-ArcB-TorS-like"/>
    <property type="match status" value="1"/>
</dbReference>
<protein>
    <recommendedName>
        <fullName evidence="13">Circadian input-output histidine kinase CikA</fullName>
        <ecNumber evidence="4">2.7.13.3</ecNumber>
    </recommendedName>
</protein>
<dbReference type="EC" id="2.7.13.3" evidence="4"/>
<dbReference type="CDD" id="cd00082">
    <property type="entry name" value="HisKA"/>
    <property type="match status" value="1"/>
</dbReference>
<dbReference type="Gene3D" id="6.10.340.10">
    <property type="match status" value="1"/>
</dbReference>
<dbReference type="FunFam" id="3.30.565.10:FF:000010">
    <property type="entry name" value="Sensor histidine kinase RcsC"/>
    <property type="match status" value="1"/>
</dbReference>
<evidence type="ECO:0000256" key="11">
    <source>
        <dbReference type="ARBA" id="ARBA00023136"/>
    </source>
</evidence>
<dbReference type="SMART" id="SM00388">
    <property type="entry name" value="HisKA"/>
    <property type="match status" value="1"/>
</dbReference>
<dbReference type="InterPro" id="IPR005467">
    <property type="entry name" value="His_kinase_dom"/>
</dbReference>
<dbReference type="CDD" id="cd06225">
    <property type="entry name" value="HAMP"/>
    <property type="match status" value="1"/>
</dbReference>
<dbReference type="SMART" id="SM00387">
    <property type="entry name" value="HATPase_c"/>
    <property type="match status" value="1"/>
</dbReference>
<evidence type="ECO:0000256" key="6">
    <source>
        <dbReference type="ARBA" id="ARBA00022679"/>
    </source>
</evidence>
<keyword evidence="15" id="KW-0175">Coiled coil</keyword>
<dbReference type="AlphaFoldDB" id="A0A6H1TY11"/>
<dbReference type="NCBIfam" id="TIGR03407">
    <property type="entry name" value="urea_ABC_UrtA"/>
    <property type="match status" value="1"/>
</dbReference>
<feature type="transmembrane region" description="Helical" evidence="17">
    <location>
        <begin position="407"/>
        <end position="430"/>
    </location>
</feature>
<proteinExistence type="inferred from homology"/>
<evidence type="ECO:0000256" key="10">
    <source>
        <dbReference type="ARBA" id="ARBA00023012"/>
    </source>
</evidence>
<name>A0A6H1TY11_9CYAN</name>
<dbReference type="Gene3D" id="3.40.50.2300">
    <property type="match status" value="3"/>
</dbReference>
<dbReference type="FunFam" id="1.10.287.130:FF:000038">
    <property type="entry name" value="Sensory transduction histidine kinase"/>
    <property type="match status" value="1"/>
</dbReference>
<evidence type="ECO:0000256" key="1">
    <source>
        <dbReference type="ARBA" id="ARBA00000085"/>
    </source>
</evidence>
<dbReference type="Pfam" id="PF00672">
    <property type="entry name" value="HAMP"/>
    <property type="match status" value="1"/>
</dbReference>
<dbReference type="InterPro" id="IPR004358">
    <property type="entry name" value="Sig_transdc_His_kin-like_C"/>
</dbReference>
<dbReference type="PROSITE" id="PS50110">
    <property type="entry name" value="RESPONSE_REGULATORY"/>
    <property type="match status" value="1"/>
</dbReference>
<dbReference type="PROSITE" id="PS50109">
    <property type="entry name" value="HIS_KIN"/>
    <property type="match status" value="1"/>
</dbReference>
<dbReference type="InterPro" id="IPR003661">
    <property type="entry name" value="HisK_dim/P_dom"/>
</dbReference>
<dbReference type="SUPFAM" id="SSF55874">
    <property type="entry name" value="ATPase domain of HSP90 chaperone/DNA topoisomerase II/histidine kinase"/>
    <property type="match status" value="1"/>
</dbReference>
<evidence type="ECO:0000256" key="9">
    <source>
        <dbReference type="ARBA" id="ARBA00022840"/>
    </source>
</evidence>
<dbReference type="PANTHER" id="PTHR47628:SF1">
    <property type="entry name" value="ALIPHATIC AMIDASE EXPRESSION-REGULATING PROTEIN"/>
    <property type="match status" value="1"/>
</dbReference>
<feature type="domain" description="Response regulatory" evidence="19">
    <location>
        <begin position="847"/>
        <end position="960"/>
    </location>
</feature>
<feature type="transmembrane region" description="Helical" evidence="17">
    <location>
        <begin position="472"/>
        <end position="493"/>
    </location>
</feature>
<evidence type="ECO:0000256" key="13">
    <source>
        <dbReference type="ARBA" id="ARBA00074306"/>
    </source>
</evidence>
<feature type="region of interest" description="Disordered" evidence="16">
    <location>
        <begin position="1"/>
        <end position="22"/>
    </location>
</feature>
<accession>A0A6H1TY11</accession>
<dbReference type="SUPFAM" id="SSF47384">
    <property type="entry name" value="Homodimeric domain of signal transducing histidine kinase"/>
    <property type="match status" value="1"/>
</dbReference>
<dbReference type="KEGG" id="oxy:HCG48_13505"/>
<dbReference type="InterPro" id="IPR003660">
    <property type="entry name" value="HAMP_dom"/>
</dbReference>
<comment type="catalytic activity">
    <reaction evidence="1">
        <text>ATP + protein L-histidine = ADP + protein N-phospho-L-histidine.</text>
        <dbReference type="EC" id="2.7.13.3"/>
    </reaction>
</comment>
<evidence type="ECO:0000256" key="16">
    <source>
        <dbReference type="SAM" id="MobiDB-lite"/>
    </source>
</evidence>
<dbReference type="GO" id="GO:0016020">
    <property type="term" value="C:membrane"/>
    <property type="evidence" value="ECO:0007669"/>
    <property type="project" value="UniProtKB-SubCell"/>
</dbReference>
<evidence type="ECO:0000259" key="18">
    <source>
        <dbReference type="PROSITE" id="PS50109"/>
    </source>
</evidence>
<keyword evidence="8" id="KW-0418">Kinase</keyword>
<keyword evidence="17" id="KW-1133">Transmembrane helix</keyword>
<feature type="domain" description="Histidine kinase" evidence="18">
    <location>
        <begin position="581"/>
        <end position="808"/>
    </location>
</feature>
<dbReference type="Pfam" id="PF00512">
    <property type="entry name" value="HisKA"/>
    <property type="match status" value="1"/>
</dbReference>
<feature type="coiled-coil region" evidence="15">
    <location>
        <begin position="537"/>
        <end position="571"/>
    </location>
</feature>
<dbReference type="InterPro" id="IPR036097">
    <property type="entry name" value="HisK_dim/P_sf"/>
</dbReference>
<dbReference type="Proteomes" id="UP000500857">
    <property type="component" value="Chromosome"/>
</dbReference>
<evidence type="ECO:0000256" key="2">
    <source>
        <dbReference type="ARBA" id="ARBA00004370"/>
    </source>
</evidence>
<dbReference type="RefSeq" id="WP_168569623.1">
    <property type="nucleotide sequence ID" value="NZ_CP051167.1"/>
</dbReference>
<dbReference type="Pfam" id="PF00072">
    <property type="entry name" value="Response_reg"/>
    <property type="match status" value="1"/>
</dbReference>
<feature type="modified residue" description="4-aspartylphosphate" evidence="14">
    <location>
        <position position="896"/>
    </location>
</feature>
<keyword evidence="9" id="KW-0067">ATP-binding</keyword>
<dbReference type="InterPro" id="IPR028082">
    <property type="entry name" value="Peripla_BP_I"/>
</dbReference>
<feature type="region of interest" description="Disordered" evidence="16">
    <location>
        <begin position="960"/>
        <end position="983"/>
    </location>
</feature>
<organism evidence="21 22">
    <name type="scientific">Oxynema aestuarii AP17</name>
    <dbReference type="NCBI Taxonomy" id="2064643"/>
    <lineage>
        <taxon>Bacteria</taxon>
        <taxon>Bacillati</taxon>
        <taxon>Cyanobacteriota</taxon>
        <taxon>Cyanophyceae</taxon>
        <taxon>Oscillatoriophycideae</taxon>
        <taxon>Oscillatoriales</taxon>
        <taxon>Oscillatoriaceae</taxon>
        <taxon>Oxynema</taxon>
        <taxon>Oxynema aestuarii</taxon>
    </lineage>
</organism>
<keyword evidence="22" id="KW-1185">Reference proteome</keyword>
<dbReference type="GO" id="GO:0000155">
    <property type="term" value="F:phosphorelay sensor kinase activity"/>
    <property type="evidence" value="ECO:0007669"/>
    <property type="project" value="InterPro"/>
</dbReference>
<dbReference type="PANTHER" id="PTHR47628">
    <property type="match status" value="1"/>
</dbReference>
<comment type="subcellular location">
    <subcellularLocation>
        <location evidence="2">Membrane</location>
    </subcellularLocation>
</comment>
<dbReference type="Gene3D" id="1.10.287.130">
    <property type="match status" value="1"/>
</dbReference>
<evidence type="ECO:0000259" key="19">
    <source>
        <dbReference type="PROSITE" id="PS50110"/>
    </source>
</evidence>
<keyword evidence="12" id="KW-0131">Cell cycle</keyword>
<dbReference type="InterPro" id="IPR011006">
    <property type="entry name" value="CheY-like_superfamily"/>
</dbReference>
<dbReference type="SUPFAM" id="SSF158472">
    <property type="entry name" value="HAMP domain-like"/>
    <property type="match status" value="1"/>
</dbReference>